<dbReference type="InterPro" id="IPR012094">
    <property type="entry name" value="tRNA_Ile_lys_synt"/>
</dbReference>
<dbReference type="PANTHER" id="PTHR43033:SF1">
    <property type="entry name" value="TRNA(ILE)-LYSIDINE SYNTHASE-RELATED"/>
    <property type="match status" value="1"/>
</dbReference>
<dbReference type="RefSeq" id="YP_010155896.1">
    <property type="nucleotide sequence ID" value="NC_057222.1"/>
</dbReference>
<evidence type="ECO:0000256" key="4">
    <source>
        <dbReference type="ARBA" id="ARBA00022840"/>
    </source>
</evidence>
<evidence type="ECO:0000256" key="2">
    <source>
        <dbReference type="ARBA" id="ARBA00022694"/>
    </source>
</evidence>
<gene>
    <name evidence="6 8" type="primary">tilS</name>
</gene>
<comment type="similarity">
    <text evidence="6">Belongs to the tRNA(Ile)-lysidine synthase family.</text>
</comment>
<feature type="domain" description="tRNA(Ile)-lysidine/2-thiocytidine synthase N-terminal" evidence="7">
    <location>
        <begin position="25"/>
        <end position="204"/>
    </location>
</feature>
<dbReference type="GO" id="GO:0032267">
    <property type="term" value="F:tRNA(Ile)-lysidine synthase activity"/>
    <property type="evidence" value="ECO:0007669"/>
    <property type="project" value="UniProtKB-EC"/>
</dbReference>
<evidence type="ECO:0000256" key="3">
    <source>
        <dbReference type="ARBA" id="ARBA00022741"/>
    </source>
</evidence>
<reference evidence="8" key="1">
    <citation type="submission" date="2020-11" db="EMBL/GenBank/DDBJ databases">
        <title>Complete plastid genome of Cumathamnion serrulatum (Ceramiales, Florideophyceae, Rhodophyta).</title>
        <authorList>
            <person name="Kim H."/>
            <person name="Yoon H.S."/>
        </authorList>
    </citation>
    <scope>NUCLEOTIDE SEQUENCE</scope>
</reference>
<dbReference type="GO" id="GO:0005524">
    <property type="term" value="F:ATP binding"/>
    <property type="evidence" value="ECO:0007669"/>
    <property type="project" value="UniProtKB-UniRule"/>
</dbReference>
<dbReference type="SUPFAM" id="SSF52402">
    <property type="entry name" value="Adenine nucleotide alpha hydrolases-like"/>
    <property type="match status" value="1"/>
</dbReference>
<sequence>MRNDINQYFNKTIKVIIKKYRINSILIAISGGQDSICLLNLIEHLEKENIFIKKIAYIYVDHQWKIDSEKQIEHIINYLKYKKKKIYIYQIKEAALSENISRIHRYHIIIHHAIQYKFKAIITAHTKTDKIETFLQNLIRRTSIEGATGLNLHRRLCKNINIFRPLISISRIEINFFCRQYYLPVWSDITNYNYHIQRNRIRNELIPYLKKYINQKAEHNITHFLKTCYYDHEYIKQKVIKLYINNKDKNCIALNYQLIKQKHISIQTRIIQLFIYHNFYLLINHNSLIKIINKMNQKDKNMQSIVRWKHITIYIKKNVDIYKIKKLIK</sequence>
<name>A0A7U1G3T1_9FLOR</name>
<organism evidence="8">
    <name type="scientific">Cumathamnion serrulatum</name>
    <dbReference type="NCBI Taxonomy" id="1206573"/>
    <lineage>
        <taxon>Eukaryota</taxon>
        <taxon>Rhodophyta</taxon>
        <taxon>Florideophyceae</taxon>
        <taxon>Rhodymeniophycidae</taxon>
        <taxon>Ceramiales</taxon>
        <taxon>Delesseriaceae</taxon>
        <taxon>Cumathamnion</taxon>
    </lineage>
</organism>
<evidence type="ECO:0000256" key="6">
    <source>
        <dbReference type="HAMAP-Rule" id="MF_01161"/>
    </source>
</evidence>
<comment type="domain">
    <text evidence="6">The N-terminal region contains the highly conserved SGGXDS motif, predicted to be a P-loop motif involved in ATP binding.</text>
</comment>
<comment type="function">
    <text evidence="6">Ligates lysine onto the cytidine present at position 34 of the AUA codon-specific tRNA(Ile) that contains the anticodon CAU, in an ATP-dependent manner. Cytidine is converted to lysidine, thus changing the amino acid specificity of the tRNA from methionine to isoleucine.</text>
</comment>
<dbReference type="HAMAP" id="MF_01161">
    <property type="entry name" value="tRNA_Ile_lys_synt"/>
    <property type="match status" value="1"/>
</dbReference>
<proteinExistence type="inferred from homology"/>
<keyword evidence="2 6" id="KW-0819">tRNA processing</keyword>
<evidence type="ECO:0000256" key="5">
    <source>
        <dbReference type="ARBA" id="ARBA00048539"/>
    </source>
</evidence>
<evidence type="ECO:0000256" key="1">
    <source>
        <dbReference type="ARBA" id="ARBA00022598"/>
    </source>
</evidence>
<dbReference type="Pfam" id="PF01171">
    <property type="entry name" value="ATP_bind_3"/>
    <property type="match status" value="1"/>
</dbReference>
<keyword evidence="3 6" id="KW-0547">Nucleotide-binding</keyword>
<dbReference type="SUPFAM" id="SSF82829">
    <property type="entry name" value="MesJ substrate recognition domain-like"/>
    <property type="match status" value="1"/>
</dbReference>
<dbReference type="GeneID" id="67159693"/>
<evidence type="ECO:0000259" key="7">
    <source>
        <dbReference type="Pfam" id="PF01171"/>
    </source>
</evidence>
<feature type="binding site" evidence="6">
    <location>
        <begin position="30"/>
        <end position="35"/>
    </location>
    <ligand>
        <name>ATP</name>
        <dbReference type="ChEBI" id="CHEBI:30616"/>
    </ligand>
</feature>
<dbReference type="EMBL" id="MW292565">
    <property type="protein sequence ID" value="QQY85279.1"/>
    <property type="molecule type" value="Genomic_DNA"/>
</dbReference>
<geneLocation type="plastid" evidence="8"/>
<dbReference type="InterPro" id="IPR012795">
    <property type="entry name" value="tRNA_Ile_lys_synt_N"/>
</dbReference>
<evidence type="ECO:0000313" key="8">
    <source>
        <dbReference type="EMBL" id="QQY85279.1"/>
    </source>
</evidence>
<accession>A0A7U1G3T1</accession>
<dbReference type="Gene3D" id="3.40.50.620">
    <property type="entry name" value="HUPs"/>
    <property type="match status" value="1"/>
</dbReference>
<comment type="catalytic activity">
    <reaction evidence="5 6">
        <text>cytidine(34) in tRNA(Ile2) + L-lysine + ATP = lysidine(34) in tRNA(Ile2) + AMP + diphosphate + H(+)</text>
        <dbReference type="Rhea" id="RHEA:43744"/>
        <dbReference type="Rhea" id="RHEA-COMP:10625"/>
        <dbReference type="Rhea" id="RHEA-COMP:10670"/>
        <dbReference type="ChEBI" id="CHEBI:15378"/>
        <dbReference type="ChEBI" id="CHEBI:30616"/>
        <dbReference type="ChEBI" id="CHEBI:32551"/>
        <dbReference type="ChEBI" id="CHEBI:33019"/>
        <dbReference type="ChEBI" id="CHEBI:82748"/>
        <dbReference type="ChEBI" id="CHEBI:83665"/>
        <dbReference type="ChEBI" id="CHEBI:456215"/>
        <dbReference type="EC" id="6.3.4.19"/>
    </reaction>
</comment>
<keyword evidence="4 6" id="KW-0067">ATP-binding</keyword>
<dbReference type="NCBIfam" id="TIGR02432">
    <property type="entry name" value="lysidine_TilS_N"/>
    <property type="match status" value="1"/>
</dbReference>
<dbReference type="InterPro" id="IPR011063">
    <property type="entry name" value="TilS/TtcA_N"/>
</dbReference>
<keyword evidence="1 6" id="KW-0436">Ligase</keyword>
<dbReference type="PANTHER" id="PTHR43033">
    <property type="entry name" value="TRNA(ILE)-LYSIDINE SYNTHASE-RELATED"/>
    <property type="match status" value="1"/>
</dbReference>
<dbReference type="GO" id="GO:0006400">
    <property type="term" value="P:tRNA modification"/>
    <property type="evidence" value="ECO:0007669"/>
    <property type="project" value="UniProtKB-UniRule"/>
</dbReference>
<keyword evidence="8" id="KW-0934">Plastid</keyword>
<protein>
    <recommendedName>
        <fullName evidence="6">tRNA(Ile)-lysidine synthase</fullName>
        <ecNumber evidence="6">6.3.4.19</ecNumber>
    </recommendedName>
    <alternativeName>
        <fullName evidence="6">tRNA(Ile)-2-lysyl-cytidine synthase</fullName>
    </alternativeName>
    <alternativeName>
        <fullName evidence="6">tRNA(Ile)-lysidine synthetase</fullName>
    </alternativeName>
</protein>
<dbReference type="EC" id="6.3.4.19" evidence="6"/>
<dbReference type="InterPro" id="IPR014729">
    <property type="entry name" value="Rossmann-like_a/b/a_fold"/>
</dbReference>
<dbReference type="CDD" id="cd01992">
    <property type="entry name" value="TilS_N"/>
    <property type="match status" value="1"/>
</dbReference>
<dbReference type="AlphaFoldDB" id="A0A7U1G3T1"/>